<reference evidence="1 2" key="1">
    <citation type="journal article" date="2019" name="Commun. Biol.">
        <title>The bagworm genome reveals a unique fibroin gene that provides high tensile strength.</title>
        <authorList>
            <person name="Kono N."/>
            <person name="Nakamura H."/>
            <person name="Ohtoshi R."/>
            <person name="Tomita M."/>
            <person name="Numata K."/>
            <person name="Arakawa K."/>
        </authorList>
    </citation>
    <scope>NUCLEOTIDE SEQUENCE [LARGE SCALE GENOMIC DNA]</scope>
</reference>
<sequence>MKGGTVFKSSEAKTSRTIKCALRIPLVDSQPSFVEAGPVINQSIPIGAGRREVVDQIRWRLNACRRRLMMRLRQVWNVLFAMTLL</sequence>
<dbReference type="Proteomes" id="UP000299102">
    <property type="component" value="Unassembled WGS sequence"/>
</dbReference>
<dbReference type="AlphaFoldDB" id="A0A4C1TJC2"/>
<gene>
    <name evidence="1" type="ORF">EVAR_93510_1</name>
</gene>
<name>A0A4C1TJC2_EUMVA</name>
<evidence type="ECO:0000313" key="2">
    <source>
        <dbReference type="Proteomes" id="UP000299102"/>
    </source>
</evidence>
<evidence type="ECO:0000313" key="1">
    <source>
        <dbReference type="EMBL" id="GBP14639.1"/>
    </source>
</evidence>
<organism evidence="1 2">
    <name type="scientific">Eumeta variegata</name>
    <name type="common">Bagworm moth</name>
    <name type="synonym">Eumeta japonica</name>
    <dbReference type="NCBI Taxonomy" id="151549"/>
    <lineage>
        <taxon>Eukaryota</taxon>
        <taxon>Metazoa</taxon>
        <taxon>Ecdysozoa</taxon>
        <taxon>Arthropoda</taxon>
        <taxon>Hexapoda</taxon>
        <taxon>Insecta</taxon>
        <taxon>Pterygota</taxon>
        <taxon>Neoptera</taxon>
        <taxon>Endopterygota</taxon>
        <taxon>Lepidoptera</taxon>
        <taxon>Glossata</taxon>
        <taxon>Ditrysia</taxon>
        <taxon>Tineoidea</taxon>
        <taxon>Psychidae</taxon>
        <taxon>Oiketicinae</taxon>
        <taxon>Eumeta</taxon>
    </lineage>
</organism>
<keyword evidence="2" id="KW-1185">Reference proteome</keyword>
<proteinExistence type="predicted"/>
<protein>
    <submittedName>
        <fullName evidence="1">Uncharacterized protein</fullName>
    </submittedName>
</protein>
<dbReference type="EMBL" id="BGZK01000065">
    <property type="protein sequence ID" value="GBP14639.1"/>
    <property type="molecule type" value="Genomic_DNA"/>
</dbReference>
<accession>A0A4C1TJC2</accession>
<comment type="caution">
    <text evidence="1">The sequence shown here is derived from an EMBL/GenBank/DDBJ whole genome shotgun (WGS) entry which is preliminary data.</text>
</comment>